<evidence type="ECO:0000313" key="2">
    <source>
        <dbReference type="EMBL" id="SCL21325.1"/>
    </source>
</evidence>
<feature type="transmembrane region" description="Helical" evidence="1">
    <location>
        <begin position="6"/>
        <end position="25"/>
    </location>
</feature>
<dbReference type="EMBL" id="FMHW01000002">
    <property type="protein sequence ID" value="SCL21325.1"/>
    <property type="molecule type" value="Genomic_DNA"/>
</dbReference>
<sequence length="111" mass="11642">MGTLVAYILVVGGTLMILLGGWLEWRGALPDRVHRGGAGPSVRQVSLLLGATGAAALISELPVVLGASPGTKLLLWLASVPFLVLALVLFLRVASIQHRPSDDAPGRLRSR</sequence>
<keyword evidence="1" id="KW-0472">Membrane</keyword>
<evidence type="ECO:0000313" key="3">
    <source>
        <dbReference type="Proteomes" id="UP000198959"/>
    </source>
</evidence>
<name>A0A1C6RVX2_9ACTN</name>
<accession>A0A1C6RVX2</accession>
<dbReference type="Proteomes" id="UP000198959">
    <property type="component" value="Unassembled WGS sequence"/>
</dbReference>
<evidence type="ECO:0000256" key="1">
    <source>
        <dbReference type="SAM" id="Phobius"/>
    </source>
</evidence>
<dbReference type="STRING" id="145854.GA0074692_1147"/>
<feature type="transmembrane region" description="Helical" evidence="1">
    <location>
        <begin position="73"/>
        <end position="91"/>
    </location>
</feature>
<feature type="transmembrane region" description="Helical" evidence="1">
    <location>
        <begin position="45"/>
        <end position="67"/>
    </location>
</feature>
<dbReference type="AlphaFoldDB" id="A0A1C6RVX2"/>
<keyword evidence="3" id="KW-1185">Reference proteome</keyword>
<keyword evidence="1" id="KW-0812">Transmembrane</keyword>
<proteinExistence type="predicted"/>
<gene>
    <name evidence="2" type="ORF">GA0074692_1147</name>
</gene>
<protein>
    <submittedName>
        <fullName evidence="2">Uncharacterized protein</fullName>
    </submittedName>
</protein>
<dbReference type="RefSeq" id="WP_091640081.1">
    <property type="nucleotide sequence ID" value="NZ_FMHW01000002.1"/>
</dbReference>
<reference evidence="3" key="1">
    <citation type="submission" date="2016-06" db="EMBL/GenBank/DDBJ databases">
        <authorList>
            <person name="Varghese N."/>
            <person name="Submissions Spin"/>
        </authorList>
    </citation>
    <scope>NUCLEOTIDE SEQUENCE [LARGE SCALE GENOMIC DNA]</scope>
    <source>
        <strain evidence="3">DSM 43817</strain>
    </source>
</reference>
<keyword evidence="1" id="KW-1133">Transmembrane helix</keyword>
<organism evidence="2 3">
    <name type="scientific">Micromonospora pallida</name>
    <dbReference type="NCBI Taxonomy" id="145854"/>
    <lineage>
        <taxon>Bacteria</taxon>
        <taxon>Bacillati</taxon>
        <taxon>Actinomycetota</taxon>
        <taxon>Actinomycetes</taxon>
        <taxon>Micromonosporales</taxon>
        <taxon>Micromonosporaceae</taxon>
        <taxon>Micromonospora</taxon>
    </lineage>
</organism>